<proteinExistence type="predicted"/>
<evidence type="ECO:0000313" key="1">
    <source>
        <dbReference type="EMBL" id="VBB05188.1"/>
    </source>
</evidence>
<sequence length="185" mass="19485">MATLKEIERVFECEGNTTVFPPFPTTLPAGGTVPLCSIIVCSHRAAYLVRAIINWSATFTPLASALALTSGGFAQVEFDLLRDGVVIERVFQTAPQVGFGVGIPFTTASTTFEIAAMQILDTSSLVSDPPLSVFELRATNVILTPPLSTVGTVITPVGTTTAAVGAVSLVVEQIEARRNESTQAE</sequence>
<reference evidence="1 2" key="1">
    <citation type="submission" date="2018-06" db="EMBL/GenBank/DDBJ databases">
        <authorList>
            <person name="Strepis N."/>
        </authorList>
    </citation>
    <scope>NUCLEOTIDE SEQUENCE [LARGE SCALE GENOMIC DNA]</scope>
    <source>
        <strain evidence="1">LUCI</strain>
    </source>
</reference>
<dbReference type="RefSeq" id="WP_122626191.1">
    <property type="nucleotide sequence ID" value="NZ_UPPP01000053.1"/>
</dbReference>
<gene>
    <name evidence="1" type="ORF">LUCI_0395</name>
</gene>
<keyword evidence="2" id="KW-1185">Reference proteome</keyword>
<dbReference type="OrthoDB" id="9857164at2"/>
<dbReference type="AlphaFoldDB" id="A0A498R7S6"/>
<dbReference type="Proteomes" id="UP000277811">
    <property type="component" value="Unassembled WGS sequence"/>
</dbReference>
<protein>
    <submittedName>
        <fullName evidence="1">Uncharacterized protein</fullName>
    </submittedName>
</protein>
<organism evidence="1 2">
    <name type="scientific">Lucifera butyrica</name>
    <dbReference type="NCBI Taxonomy" id="1351585"/>
    <lineage>
        <taxon>Bacteria</taxon>
        <taxon>Bacillati</taxon>
        <taxon>Bacillota</taxon>
        <taxon>Negativicutes</taxon>
        <taxon>Veillonellales</taxon>
        <taxon>Veillonellaceae</taxon>
        <taxon>Lucifera</taxon>
    </lineage>
</organism>
<accession>A0A498R7S6</accession>
<evidence type="ECO:0000313" key="2">
    <source>
        <dbReference type="Proteomes" id="UP000277811"/>
    </source>
</evidence>
<name>A0A498R7S6_9FIRM</name>
<dbReference type="EMBL" id="UPPP01000053">
    <property type="protein sequence ID" value="VBB05188.1"/>
    <property type="molecule type" value="Genomic_DNA"/>
</dbReference>